<dbReference type="SUPFAM" id="SSF55486">
    <property type="entry name" value="Metalloproteases ('zincins'), catalytic domain"/>
    <property type="match status" value="2"/>
</dbReference>
<feature type="active site" description="Proton acceptor" evidence="10">
    <location>
        <position position="323"/>
    </location>
</feature>
<dbReference type="GO" id="GO:0070006">
    <property type="term" value="F:metalloaminopeptidase activity"/>
    <property type="evidence" value="ECO:0007669"/>
    <property type="project" value="TreeGrafter"/>
</dbReference>
<evidence type="ECO:0000256" key="13">
    <source>
        <dbReference type="SAM" id="SignalP"/>
    </source>
</evidence>
<dbReference type="GO" id="GO:0042277">
    <property type="term" value="F:peptide binding"/>
    <property type="evidence" value="ECO:0007669"/>
    <property type="project" value="TreeGrafter"/>
</dbReference>
<evidence type="ECO:0000256" key="7">
    <source>
        <dbReference type="ARBA" id="ARBA00022833"/>
    </source>
</evidence>
<feature type="binding site" evidence="11">
    <location>
        <position position="322"/>
    </location>
    <ligand>
        <name>Zn(2+)</name>
        <dbReference type="ChEBI" id="CHEBI:29105"/>
        <note>catalytic</note>
    </ligand>
</feature>
<gene>
    <name evidence="16" type="ORF">GEV33_009486</name>
</gene>
<evidence type="ECO:0000256" key="10">
    <source>
        <dbReference type="PIRSR" id="PIRSR634016-1"/>
    </source>
</evidence>
<feature type="domain" description="Aminopeptidase N-like N-terminal" evidence="15">
    <location>
        <begin position="722"/>
        <end position="914"/>
    </location>
</feature>
<keyword evidence="17" id="KW-1185">Reference proteome</keyword>
<keyword evidence="7 11" id="KW-0862">Zinc</keyword>
<dbReference type="PANTHER" id="PTHR11533">
    <property type="entry name" value="PROTEASE M1 ZINC METALLOPROTEASE"/>
    <property type="match status" value="1"/>
</dbReference>
<dbReference type="GO" id="GO:0006508">
    <property type="term" value="P:proteolysis"/>
    <property type="evidence" value="ECO:0007669"/>
    <property type="project" value="UniProtKB-KW"/>
</dbReference>
<dbReference type="GO" id="GO:0008270">
    <property type="term" value="F:zinc ion binding"/>
    <property type="evidence" value="ECO:0007669"/>
    <property type="project" value="InterPro"/>
</dbReference>
<keyword evidence="13" id="KW-0732">Signal</keyword>
<dbReference type="InterPro" id="IPR042097">
    <property type="entry name" value="Aminopeptidase_N-like_N_sf"/>
</dbReference>
<dbReference type="SUPFAM" id="SSF63737">
    <property type="entry name" value="Leukotriene A4 hydrolase N-terminal domain"/>
    <property type="match status" value="2"/>
</dbReference>
<evidence type="ECO:0000313" key="17">
    <source>
        <dbReference type="Proteomes" id="UP000719412"/>
    </source>
</evidence>
<dbReference type="GO" id="GO:0098552">
    <property type="term" value="C:side of membrane"/>
    <property type="evidence" value="ECO:0007669"/>
    <property type="project" value="UniProtKB-KW"/>
</dbReference>
<keyword evidence="3" id="KW-0325">Glycoprotein</keyword>
<proteinExistence type="inferred from homology"/>
<keyword evidence="3" id="KW-0472">Membrane</keyword>
<evidence type="ECO:0000256" key="2">
    <source>
        <dbReference type="ARBA" id="ARBA00010136"/>
    </source>
</evidence>
<organism evidence="16 17">
    <name type="scientific">Tenebrio molitor</name>
    <name type="common">Yellow mealworm beetle</name>
    <dbReference type="NCBI Taxonomy" id="7067"/>
    <lineage>
        <taxon>Eukaryota</taxon>
        <taxon>Metazoa</taxon>
        <taxon>Ecdysozoa</taxon>
        <taxon>Arthropoda</taxon>
        <taxon>Hexapoda</taxon>
        <taxon>Insecta</taxon>
        <taxon>Pterygota</taxon>
        <taxon>Neoptera</taxon>
        <taxon>Endopterygota</taxon>
        <taxon>Coleoptera</taxon>
        <taxon>Polyphaga</taxon>
        <taxon>Cucujiformia</taxon>
        <taxon>Tenebrionidae</taxon>
        <taxon>Tenebrio</taxon>
    </lineage>
</organism>
<evidence type="ECO:0000256" key="6">
    <source>
        <dbReference type="ARBA" id="ARBA00022801"/>
    </source>
</evidence>
<sequence>MIRAVLLVGSVFSCGVASEVKYRLDKVVKPFFYTISIHPDLDQETFIGEVFIHVTISSPVQFIEFHSSNLTVTSLYLNHDQVVEKNTSQLYKYEFLEHELVRITDAQDRFIPSGFHFIHIRYQGLFSKRKTGMFKTGVTRDNKTVSYLVATDFEPTHARTVFPCFDEPAFKAKFQLNLVVPNSSYTALSNMESVRTFSTPDGVFYKFDTTTHQMSTYLLAFVITQVDYIEYVNECNVPLRLYSPSCNNTNNTKLLKFASDALRFYSQYTGMSYTFPKIDLVEYDRNHSAATENWGLITFCTGLLCSNDEMYDDSQRYKVLAHEVAHFWFGNLVTNDWWDDIWLQEGFATFMGLKAERHIFKNSDTSSFSLQYDEDVYWSEYNLNSTPIVNFEETPEGIKKNFNDATYTKGAVLLQMAEQVMGEDHFKCAIRRYICHFATKTATTKDLLKIMQEVRPDLNLREFMESYLYQNEYPIFHVEEKNNEYVLTQSGCKEEQRNKNTYKWTVPITYITSSKSTPTTIWFDRNMDKLTLRKSDEKWIKFNYKEIGYYIVKYSPSLWEKFLTHIREVEKFDGYHLLQEALTLFDANKISCDVVLRYFQKQISVGSKFELNLFLVNAKLSKIKQYDEEAYKLFKIFLRDMLKEAKKDFLAEVVWGDDESYVDATNQTLPPSDQMKACIKWLKSNVRRYKMSQMILVLILLGSVFSCDAASGPKYRLDRDVKPSLYTLKIHPDLERETFTGEVRIHVRVPSSVEFIEFHSSNLTITSLYFNMKRVASEDETNTPHLYKYQFLELELIRITDAQNNLIPPGAHIIHIKYHGLFSKTETGMFKTADTRADKSVSYLVATDFEPTHARTVFPCFDEPAFKAKFQLNLVVPNSSYTALSNMRSISNFTVADGVLHKFETTRHPMSSYLLAFVITQLTYTEYNDTVPLRLYSFNCSSANDTKLLKFASDAIKFYSNYTGMDYTLPKIDLVEYERKLTAATENWGLITFGKGLLCSNDDTYGDGQRYNVLAHELAHFWFGNLVTNDWWNDIWLQEGFATFMGMKAEQHILSHSDSQEYFTQYVEDFYWSEYNLNSTPIVNFEVTPKEIRKNFNDATYNKGAALLRMVEHEMGEDSFNCAIQRYICRFAAKTATTNDLLIILQNVRPDLNLREFMESYLYQNEYPIFHVDEENDDYVLTQNRCKKDQQNEIPLDYKWTVPITYVTSLNATPTTVWFDRNMNKLTLRNGGEKWIKFNYKQLGYYRVIYSENLWEKFLTNIQEMKKFDRDSLLLEALSLFDLNEISCDVTLKYFEKLLGVRGNFFHRELRRITFLLHAKLTKIKQYDEKAYRLSKTFLVNLLKKANEDELAERVWHDEHFYYAQTNQTLPASEQMKKCITWLKENVKISP</sequence>
<keyword evidence="8" id="KW-0482">Metalloprotease</keyword>
<reference evidence="16" key="2">
    <citation type="submission" date="2021-08" db="EMBL/GenBank/DDBJ databases">
        <authorList>
            <person name="Eriksson T."/>
        </authorList>
    </citation>
    <scope>NUCLEOTIDE SEQUENCE</scope>
    <source>
        <strain evidence="16">Stoneville</strain>
        <tissue evidence="16">Whole head</tissue>
    </source>
</reference>
<evidence type="ECO:0000256" key="5">
    <source>
        <dbReference type="ARBA" id="ARBA00022723"/>
    </source>
</evidence>
<reference evidence="16" key="1">
    <citation type="journal article" date="2020" name="J Insects Food Feed">
        <title>The yellow mealworm (Tenebrio molitor) genome: a resource for the emerging insects as food and feed industry.</title>
        <authorList>
            <person name="Eriksson T."/>
            <person name="Andere A."/>
            <person name="Kelstrup H."/>
            <person name="Emery V."/>
            <person name="Picard C."/>
        </authorList>
    </citation>
    <scope>NUCLEOTIDE SEQUENCE</scope>
    <source>
        <strain evidence="16">Stoneville</strain>
        <tissue evidence="16">Whole head</tissue>
    </source>
</reference>
<keyword evidence="5 11" id="KW-0479">Metal-binding</keyword>
<feature type="site" description="Transition state stabilizer" evidence="12">
    <location>
        <position position="407"/>
    </location>
</feature>
<dbReference type="CDD" id="cd09601">
    <property type="entry name" value="M1_APN-Q_like"/>
    <property type="match status" value="2"/>
</dbReference>
<dbReference type="GO" id="GO:0005737">
    <property type="term" value="C:cytoplasm"/>
    <property type="evidence" value="ECO:0007669"/>
    <property type="project" value="TreeGrafter"/>
</dbReference>
<dbReference type="InterPro" id="IPR045357">
    <property type="entry name" value="Aminopeptidase_N-like_N"/>
</dbReference>
<dbReference type="InterPro" id="IPR027268">
    <property type="entry name" value="Peptidase_M4/M1_CTD_sf"/>
</dbReference>
<name>A0A8J6HGN6_TENMO</name>
<feature type="signal peptide" evidence="13">
    <location>
        <begin position="1"/>
        <end position="17"/>
    </location>
</feature>
<dbReference type="Gene3D" id="2.60.40.1910">
    <property type="match status" value="2"/>
</dbReference>
<protein>
    <recommendedName>
        <fullName evidence="18">Aminopeptidase</fullName>
    </recommendedName>
</protein>
<keyword evidence="6" id="KW-0378">Hydrolase</keyword>
<keyword evidence="4" id="KW-0645">Protease</keyword>
<dbReference type="PANTHER" id="PTHR11533:SF299">
    <property type="entry name" value="AMINOPEPTIDASE"/>
    <property type="match status" value="1"/>
</dbReference>
<comment type="subcellular location">
    <subcellularLocation>
        <location evidence="1">Cell membrane</location>
        <topology evidence="1">Lipid-anchor</topology>
        <topology evidence="1">GPI-anchor</topology>
    </subcellularLocation>
</comment>
<keyword evidence="3" id="KW-0336">GPI-anchor</keyword>
<keyword evidence="9" id="KW-0449">Lipoprotein</keyword>
<dbReference type="Gene3D" id="1.10.390.10">
    <property type="entry name" value="Neutral Protease Domain 2"/>
    <property type="match status" value="2"/>
</dbReference>
<evidence type="ECO:0000313" key="16">
    <source>
        <dbReference type="EMBL" id="KAH0813303.1"/>
    </source>
</evidence>
<evidence type="ECO:0000256" key="11">
    <source>
        <dbReference type="PIRSR" id="PIRSR634016-3"/>
    </source>
</evidence>
<evidence type="ECO:0000256" key="4">
    <source>
        <dbReference type="ARBA" id="ARBA00022670"/>
    </source>
</evidence>
<comment type="cofactor">
    <cofactor evidence="11">
        <name>Zn(2+)</name>
        <dbReference type="ChEBI" id="CHEBI:29105"/>
    </cofactor>
    <text evidence="11">Binds 1 zinc ion per subunit.</text>
</comment>
<dbReference type="PRINTS" id="PR00756">
    <property type="entry name" value="ALADIPTASE"/>
</dbReference>
<feature type="domain" description="Peptidase M1 membrane alanine aminopeptidase" evidence="14">
    <location>
        <begin position="258"/>
        <end position="467"/>
    </location>
</feature>
<evidence type="ECO:0000256" key="1">
    <source>
        <dbReference type="ARBA" id="ARBA00004609"/>
    </source>
</evidence>
<dbReference type="Gene3D" id="2.60.40.1730">
    <property type="entry name" value="tricorn interacting facor f3 domain"/>
    <property type="match status" value="2"/>
</dbReference>
<evidence type="ECO:0000259" key="14">
    <source>
        <dbReference type="Pfam" id="PF01433"/>
    </source>
</evidence>
<comment type="caution">
    <text evidence="16">The sequence shown here is derived from an EMBL/GenBank/DDBJ whole genome shotgun (WGS) entry which is preliminary data.</text>
</comment>
<feature type="binding site" evidence="11">
    <location>
        <position position="345"/>
    </location>
    <ligand>
        <name>Zn(2+)</name>
        <dbReference type="ChEBI" id="CHEBI:29105"/>
        <note>catalytic</note>
    </ligand>
</feature>
<feature type="binding site" evidence="11">
    <location>
        <position position="326"/>
    </location>
    <ligand>
        <name>Zn(2+)</name>
        <dbReference type="ChEBI" id="CHEBI:29105"/>
        <note>catalytic</note>
    </ligand>
</feature>
<dbReference type="Pfam" id="PF01433">
    <property type="entry name" value="Peptidase_M1"/>
    <property type="match status" value="2"/>
</dbReference>
<accession>A0A8J6HGN6</accession>
<dbReference type="InterPro" id="IPR001930">
    <property type="entry name" value="Peptidase_M1"/>
</dbReference>
<evidence type="ECO:0000259" key="15">
    <source>
        <dbReference type="Pfam" id="PF17900"/>
    </source>
</evidence>
<dbReference type="EMBL" id="JABDTM020025412">
    <property type="protein sequence ID" value="KAH0813303.1"/>
    <property type="molecule type" value="Genomic_DNA"/>
</dbReference>
<feature type="chain" id="PRO_5035168812" description="Aminopeptidase" evidence="13">
    <location>
        <begin position="18"/>
        <end position="1391"/>
    </location>
</feature>
<evidence type="ECO:0000256" key="8">
    <source>
        <dbReference type="ARBA" id="ARBA00023049"/>
    </source>
</evidence>
<dbReference type="InterPro" id="IPR014782">
    <property type="entry name" value="Peptidase_M1_dom"/>
</dbReference>
<dbReference type="Proteomes" id="UP000719412">
    <property type="component" value="Unassembled WGS sequence"/>
</dbReference>
<evidence type="ECO:0000256" key="12">
    <source>
        <dbReference type="PIRSR" id="PIRSR634016-4"/>
    </source>
</evidence>
<dbReference type="GO" id="GO:0043171">
    <property type="term" value="P:peptide catabolic process"/>
    <property type="evidence" value="ECO:0007669"/>
    <property type="project" value="TreeGrafter"/>
</dbReference>
<dbReference type="GO" id="GO:0005615">
    <property type="term" value="C:extracellular space"/>
    <property type="evidence" value="ECO:0007669"/>
    <property type="project" value="TreeGrafter"/>
</dbReference>
<evidence type="ECO:0008006" key="18">
    <source>
        <dbReference type="Google" id="ProtNLM"/>
    </source>
</evidence>
<dbReference type="InterPro" id="IPR050344">
    <property type="entry name" value="Peptidase_M1_aminopeptidases"/>
</dbReference>
<evidence type="ECO:0000256" key="9">
    <source>
        <dbReference type="ARBA" id="ARBA00023288"/>
    </source>
</evidence>
<feature type="domain" description="Peptidase M1 membrane alanine aminopeptidase" evidence="14">
    <location>
        <begin position="951"/>
        <end position="1161"/>
    </location>
</feature>
<dbReference type="GO" id="GO:0005886">
    <property type="term" value="C:plasma membrane"/>
    <property type="evidence" value="ECO:0007669"/>
    <property type="project" value="UniProtKB-SubCell"/>
</dbReference>
<dbReference type="InterPro" id="IPR034016">
    <property type="entry name" value="M1_APN-typ"/>
</dbReference>
<comment type="similarity">
    <text evidence="2">Belongs to the peptidase M1 family.</text>
</comment>
<dbReference type="Pfam" id="PF17900">
    <property type="entry name" value="Peptidase_M1_N"/>
    <property type="match status" value="2"/>
</dbReference>
<feature type="domain" description="Aminopeptidase N-like N-terminal" evidence="15">
    <location>
        <begin position="30"/>
        <end position="218"/>
    </location>
</feature>
<evidence type="ECO:0000256" key="3">
    <source>
        <dbReference type="ARBA" id="ARBA00022622"/>
    </source>
</evidence>